<feature type="compositionally biased region" description="Acidic residues" evidence="16">
    <location>
        <begin position="1398"/>
        <end position="1407"/>
    </location>
</feature>
<dbReference type="InterPro" id="IPR013758">
    <property type="entry name" value="Topo_IIA_A/C_ab"/>
</dbReference>
<dbReference type="Pfam" id="PF01751">
    <property type="entry name" value="Toprim"/>
    <property type="match status" value="1"/>
</dbReference>
<dbReference type="GO" id="GO:0005634">
    <property type="term" value="C:nucleus"/>
    <property type="evidence" value="ECO:0007669"/>
    <property type="project" value="TreeGrafter"/>
</dbReference>
<dbReference type="EC" id="5.6.2.2" evidence="5 15"/>
<evidence type="ECO:0000313" key="19">
    <source>
        <dbReference type="EMBL" id="CED85182.1"/>
    </source>
</evidence>
<dbReference type="Gene3D" id="3.40.50.670">
    <property type="match status" value="1"/>
</dbReference>
<dbReference type="InterPro" id="IPR001154">
    <property type="entry name" value="TopoII_euk"/>
</dbReference>
<dbReference type="GO" id="GO:0005524">
    <property type="term" value="F:ATP binding"/>
    <property type="evidence" value="ECO:0007669"/>
    <property type="project" value="UniProtKB-UniRule"/>
</dbReference>
<evidence type="ECO:0000259" key="18">
    <source>
        <dbReference type="PROSITE" id="PS52040"/>
    </source>
</evidence>
<dbReference type="CDD" id="cd03481">
    <property type="entry name" value="TopoIIA_Trans_ScTopoIIA"/>
    <property type="match status" value="1"/>
</dbReference>
<dbReference type="InterPro" id="IPR013760">
    <property type="entry name" value="Topo_IIA-like_dom_sf"/>
</dbReference>
<sequence length="1501" mass="166796">MSDSEDDDVFEIEDDDSDAFVANTPPAKKQKVAAAAKSKSVAAAASAKASNKPKAAPKKAAGSKAKAAVSSAGQDTDTDDGDGDSPVSKPFQPSLENNGQAGKGKSASEMYQKLSQIEHILKRPDSYIGSVQSLTQDMWVFNSNTKKMVYKTVTFVPGFFKIFDEILVNAADNKINDSSMDTFKVAIDREKKSISVMNNGKGIPIEMHSKEKMWIPEMIFGHLLTSSNYDDDEKKLTGGRNGYGAKLTNIYSLEFTVETADKNTGQKFVQTFSENMSKRSKPKITANPKNEEYTKITYKPDLARFGMTEIDDDTFSLLTKRVYDMAGTVRGVRVFLDGTKLKVDGFKKYVEMYLFAAADAATEAGAGAGAVSKSSVVFEQVNERWEIAFALAPEQEFTQVSFVNSISTIKGGTHVESIASALAEKLLVPILKKNKAATVKVSQIKNHMWVFVNALIENPAFDSQTKETLNTKRSHFGSKCPISEDFVKKVIKTGIVDEVLSWAKFKQEKDMKKTDGGKKARISGILKLEDANLAGTKNGKDCTLILTEGDSAKSMVVSGFDIVGRDRFGVFPLRGKLLNVREATGEQLMKNQEIKNLKQIMGLKEGVTYTSVDKLRYGSLMIMTDQDHDGSHIKGLLINFLDHFYPSLLKIPGFLVEFITPIIRAVKGKVVKDFYTLPEFGEWREANNDARGWYIKYLKGLGTSDAEDGKKYFSDLGKHMLTFDTIKEGDRDLIDLAFNKKKADDRKEWLRLFKPGTFLDQSIKTIPYSDFINKELILFSMADNIRSIPSVVDGLKPGQRKVLYGCYLKKLKTEIKVVQLAGFISEKAAYHHGDVSLQTTIIGLAQNYIGSNNINLLVPSGQYGSRAEGGKDHAAPRYIFTNLTPINRTIFHPHDDAVLNYLTDDNDTVEPEWYVPVIPMVLVNGADGIGTGWSTQIPNYNPAEIVDNIRRIMRGEPQKRIDPWFRGYNGTITRNADDKYTVSGRLEKTDDETVVVTELPIRKWTIDYKAMLEAWIAGTDKTEPLIKSYDELHTAQSVKFVVKMSSKQMKSAEDEGLDKRFKIHSTLSVTNMVCFDPQGRIKRYATPEQIIEEFYGVRLEYYIKRKEKLINEINDQYEKLSNQARFVQMCIDGELVISNRKTAAIVDELRKLKFRPFPIKGAAREAGEDEDVLDEEDDGLASDYNYLLGMAIRSLTAEKVQKLLNAQEEKRSELDELLRKTPMDLWNVDLDSFLAEWELILKKDAEIAAGSTFQRSKTKGKALATKALAKIKKGKALDDDDDDSGDDFVAPSKKVAAVKRKAPATKPKIEPKVEEMDLEDGLIKKEKSVKIPPATKPKSKSAVLSDDEIDKKPIRAPTKPKAKISAVLTDDEEEEEPKPAKAVPKSKTKSSIVLSGDENVEDDDDDYSVMMAKSKAKPVSSTSSTSKKSPRATSKPAVKKPTAAASKKAGAVKKKAESDEEDFDLSMDMDIPPPAASRSKRAAAATKPRYVPAYVDLSDDE</sequence>
<comment type="similarity">
    <text evidence="4 15">Belongs to the type II topoisomerase family.</text>
</comment>
<dbReference type="EMBL" id="LN483332">
    <property type="protein sequence ID" value="CED85182.1"/>
    <property type="molecule type" value="Genomic_DNA"/>
</dbReference>
<evidence type="ECO:0000256" key="9">
    <source>
        <dbReference type="ARBA" id="ARBA00022840"/>
    </source>
</evidence>
<dbReference type="InterPro" id="IPR031660">
    <property type="entry name" value="TOPRIM_C"/>
</dbReference>
<feature type="compositionally biased region" description="Low complexity" evidence="16">
    <location>
        <begin position="1380"/>
        <end position="1391"/>
    </location>
</feature>
<dbReference type="GO" id="GO:0000819">
    <property type="term" value="P:sister chromatid segregation"/>
    <property type="evidence" value="ECO:0007669"/>
    <property type="project" value="TreeGrafter"/>
</dbReference>
<keyword evidence="10" id="KW-0460">Magnesium</keyword>
<feature type="compositionally biased region" description="Basic and acidic residues" evidence="16">
    <location>
        <begin position="1307"/>
        <end position="1329"/>
    </location>
</feature>
<dbReference type="Gene3D" id="3.30.1360.40">
    <property type="match status" value="1"/>
</dbReference>
<dbReference type="SUPFAM" id="SSF55874">
    <property type="entry name" value="ATPase domain of HSP90 chaperone/DNA topoisomerase II/histidine kinase"/>
    <property type="match status" value="1"/>
</dbReference>
<dbReference type="PRINTS" id="PR00418">
    <property type="entry name" value="TPI2FAMILY"/>
</dbReference>
<feature type="region of interest" description="Disordered" evidence="16">
    <location>
        <begin position="1"/>
        <end position="108"/>
    </location>
</feature>
<dbReference type="InterPro" id="IPR020568">
    <property type="entry name" value="Ribosomal_Su5_D2-typ_SF"/>
</dbReference>
<evidence type="ECO:0000256" key="7">
    <source>
        <dbReference type="ARBA" id="ARBA00022723"/>
    </source>
</evidence>
<dbReference type="InterPro" id="IPR034157">
    <property type="entry name" value="TOPRIM_TopoII"/>
</dbReference>
<feature type="region of interest" description="Disordered" evidence="16">
    <location>
        <begin position="1295"/>
        <end position="1501"/>
    </location>
</feature>
<evidence type="ECO:0000256" key="1">
    <source>
        <dbReference type="ARBA" id="ARBA00000185"/>
    </source>
</evidence>
<feature type="domain" description="Toprim" evidence="17">
    <location>
        <begin position="542"/>
        <end position="656"/>
    </location>
</feature>
<evidence type="ECO:0000256" key="8">
    <source>
        <dbReference type="ARBA" id="ARBA00022741"/>
    </source>
</evidence>
<keyword evidence="9 15" id="KW-0067">ATP-binding</keyword>
<evidence type="ECO:0000256" key="2">
    <source>
        <dbReference type="ARBA" id="ARBA00001913"/>
    </source>
</evidence>
<keyword evidence="7" id="KW-0479">Metal-binding</keyword>
<feature type="active site" description="O-(5'-phospho-DNA)-tyrosine intermediate" evidence="14">
    <location>
        <position position="878"/>
    </location>
</feature>
<dbReference type="Gene3D" id="1.10.268.10">
    <property type="entry name" value="Topoisomerase, domain 3"/>
    <property type="match status" value="1"/>
</dbReference>
<feature type="compositionally biased region" description="Low complexity" evidence="16">
    <location>
        <begin position="1417"/>
        <end position="1449"/>
    </location>
</feature>
<comment type="subunit">
    <text evidence="15">Homodimer.</text>
</comment>
<feature type="domain" description="Topo IIA-type catalytic" evidence="18">
    <location>
        <begin position="788"/>
        <end position="1230"/>
    </location>
</feature>
<dbReference type="Pfam" id="PF16898">
    <property type="entry name" value="TOPRIM_C"/>
    <property type="match status" value="1"/>
</dbReference>
<accession>A0A0F7SSL3</accession>
<dbReference type="FunFam" id="3.30.230.10:FF:000008">
    <property type="entry name" value="DNA topoisomerase 2"/>
    <property type="match status" value="1"/>
</dbReference>
<dbReference type="GO" id="GO:0003918">
    <property type="term" value="F:DNA topoisomerase type II (double strand cut, ATP-hydrolyzing) activity"/>
    <property type="evidence" value="ECO:0007669"/>
    <property type="project" value="UniProtKB-UniRule"/>
</dbReference>
<organism evidence="19">
    <name type="scientific">Phaffia rhodozyma</name>
    <name type="common">Yeast</name>
    <name type="synonym">Xanthophyllomyces dendrorhous</name>
    <dbReference type="NCBI Taxonomy" id="264483"/>
    <lineage>
        <taxon>Eukaryota</taxon>
        <taxon>Fungi</taxon>
        <taxon>Dikarya</taxon>
        <taxon>Basidiomycota</taxon>
        <taxon>Agaricomycotina</taxon>
        <taxon>Tremellomycetes</taxon>
        <taxon>Cystofilobasidiales</taxon>
        <taxon>Mrakiaceae</taxon>
        <taxon>Phaffia</taxon>
    </lineage>
</organism>
<dbReference type="InterPro" id="IPR050634">
    <property type="entry name" value="DNA_Topoisomerase_II"/>
</dbReference>
<evidence type="ECO:0000256" key="16">
    <source>
        <dbReference type="SAM" id="MobiDB-lite"/>
    </source>
</evidence>
<dbReference type="CDD" id="cd00187">
    <property type="entry name" value="TOP4c"/>
    <property type="match status" value="1"/>
</dbReference>
<comment type="cofactor">
    <cofactor evidence="3">
        <name>Mg(2+)</name>
        <dbReference type="ChEBI" id="CHEBI:18420"/>
    </cofactor>
</comment>
<dbReference type="FunFam" id="3.40.50.670:FF:000001">
    <property type="entry name" value="DNA topoisomerase 2"/>
    <property type="match status" value="2"/>
</dbReference>
<keyword evidence="13 14" id="KW-0413">Isomerase</keyword>
<feature type="compositionally biased region" description="Low complexity" evidence="16">
    <location>
        <begin position="32"/>
        <end position="72"/>
    </location>
</feature>
<dbReference type="GO" id="GO:0006265">
    <property type="term" value="P:DNA topological change"/>
    <property type="evidence" value="ECO:0007669"/>
    <property type="project" value="UniProtKB-UniRule"/>
</dbReference>
<dbReference type="SMART" id="SM00433">
    <property type="entry name" value="TOP2c"/>
    <property type="match status" value="1"/>
</dbReference>
<dbReference type="InterPro" id="IPR001241">
    <property type="entry name" value="Topo_IIA"/>
</dbReference>
<evidence type="ECO:0000256" key="14">
    <source>
        <dbReference type="PROSITE-ProRule" id="PRU01384"/>
    </source>
</evidence>
<dbReference type="CDD" id="cd03365">
    <property type="entry name" value="TOPRIM_TopoIIA"/>
    <property type="match status" value="1"/>
</dbReference>
<evidence type="ECO:0000256" key="13">
    <source>
        <dbReference type="ARBA" id="ARBA00023235"/>
    </source>
</evidence>
<feature type="compositionally biased region" description="Acidic residues" evidence="16">
    <location>
        <begin position="1"/>
        <end position="18"/>
    </location>
</feature>
<dbReference type="PRINTS" id="PR01158">
    <property type="entry name" value="TOPISMRASEII"/>
</dbReference>
<dbReference type="Pfam" id="PF02518">
    <property type="entry name" value="HATPase_c"/>
    <property type="match status" value="1"/>
</dbReference>
<keyword evidence="8 15" id="KW-0547">Nucleotide-binding</keyword>
<comment type="cofactor">
    <cofactor evidence="2">
        <name>Ca(2+)</name>
        <dbReference type="ChEBI" id="CHEBI:29108"/>
    </cofactor>
</comment>
<dbReference type="SUPFAM" id="SSF56719">
    <property type="entry name" value="Type II DNA topoisomerase"/>
    <property type="match status" value="1"/>
</dbReference>
<dbReference type="FunFam" id="3.30.1360.40:FF:000003">
    <property type="entry name" value="DNA topoisomerase 2"/>
    <property type="match status" value="1"/>
</dbReference>
<evidence type="ECO:0000256" key="4">
    <source>
        <dbReference type="ARBA" id="ARBA00011080"/>
    </source>
</evidence>
<evidence type="ECO:0000256" key="11">
    <source>
        <dbReference type="ARBA" id="ARBA00023029"/>
    </source>
</evidence>
<dbReference type="FunFam" id="3.30.565.10:FF:000004">
    <property type="entry name" value="DNA topoisomerase 2"/>
    <property type="match status" value="1"/>
</dbReference>
<protein>
    <recommendedName>
        <fullName evidence="6 15">DNA topoisomerase 2</fullName>
        <ecNumber evidence="5 15">5.6.2.2</ecNumber>
    </recommendedName>
</protein>
<dbReference type="PROSITE" id="PS00177">
    <property type="entry name" value="TOPOISOMERASE_II"/>
    <property type="match status" value="1"/>
</dbReference>
<keyword evidence="11 14" id="KW-0799">Topoisomerase</keyword>
<dbReference type="Pfam" id="PF00204">
    <property type="entry name" value="DNA_gyraseB"/>
    <property type="match status" value="1"/>
</dbReference>
<dbReference type="InterPro" id="IPR013506">
    <property type="entry name" value="Topo_IIA_bsu_dom2"/>
</dbReference>
<comment type="catalytic activity">
    <reaction evidence="1 14 15">
        <text>ATP-dependent breakage, passage and rejoining of double-stranded DNA.</text>
        <dbReference type="EC" id="5.6.2.2"/>
    </reaction>
</comment>
<dbReference type="PANTHER" id="PTHR10169:SF38">
    <property type="entry name" value="DNA TOPOISOMERASE 2"/>
    <property type="match status" value="1"/>
</dbReference>
<dbReference type="InterPro" id="IPR006171">
    <property type="entry name" value="TOPRIM_dom"/>
</dbReference>
<dbReference type="Gene3D" id="3.90.199.10">
    <property type="entry name" value="Topoisomerase II, domain 5"/>
    <property type="match status" value="1"/>
</dbReference>
<dbReference type="PANTHER" id="PTHR10169">
    <property type="entry name" value="DNA TOPOISOMERASE/GYRASE"/>
    <property type="match status" value="1"/>
</dbReference>
<dbReference type="InterPro" id="IPR002205">
    <property type="entry name" value="Topo_IIA_dom_A"/>
</dbReference>
<dbReference type="SUPFAM" id="SSF54211">
    <property type="entry name" value="Ribosomal protein S5 domain 2-like"/>
    <property type="match status" value="1"/>
</dbReference>
<dbReference type="InterPro" id="IPR003594">
    <property type="entry name" value="HATPase_dom"/>
</dbReference>
<feature type="compositionally biased region" description="Acidic residues" evidence="16">
    <location>
        <begin position="1458"/>
        <end position="1467"/>
    </location>
</feature>
<dbReference type="Gene3D" id="3.30.565.10">
    <property type="entry name" value="Histidine kinase-like ATPase, C-terminal domain"/>
    <property type="match status" value="1"/>
</dbReference>
<dbReference type="InterPro" id="IPR013757">
    <property type="entry name" value="Topo_IIA_A_a_sf"/>
</dbReference>
<evidence type="ECO:0000256" key="6">
    <source>
        <dbReference type="ARBA" id="ARBA00019635"/>
    </source>
</evidence>
<dbReference type="PROSITE" id="PS50880">
    <property type="entry name" value="TOPRIM"/>
    <property type="match status" value="1"/>
</dbReference>
<evidence type="ECO:0000256" key="15">
    <source>
        <dbReference type="RuleBase" id="RU362094"/>
    </source>
</evidence>
<dbReference type="InterPro" id="IPR013759">
    <property type="entry name" value="Topo_IIA_B_C"/>
</dbReference>
<evidence type="ECO:0000259" key="17">
    <source>
        <dbReference type="PROSITE" id="PS50880"/>
    </source>
</evidence>
<proteinExistence type="inferred from homology"/>
<dbReference type="SMART" id="SM00434">
    <property type="entry name" value="TOP4c"/>
    <property type="match status" value="1"/>
</dbReference>
<dbReference type="Gene3D" id="3.30.230.10">
    <property type="match status" value="1"/>
</dbReference>
<keyword evidence="12 14" id="KW-0238">DNA-binding</keyword>
<evidence type="ECO:0000256" key="5">
    <source>
        <dbReference type="ARBA" id="ARBA00012895"/>
    </source>
</evidence>
<dbReference type="InterPro" id="IPR018522">
    <property type="entry name" value="TopoIIA_CS"/>
</dbReference>
<dbReference type="InterPro" id="IPR036890">
    <property type="entry name" value="HATPase_C_sf"/>
</dbReference>
<dbReference type="Gene3D" id="3.30.1490.30">
    <property type="match status" value="1"/>
</dbReference>
<evidence type="ECO:0000256" key="10">
    <source>
        <dbReference type="ARBA" id="ARBA00022842"/>
    </source>
</evidence>
<name>A0A0F7SSL3_PHARH</name>
<dbReference type="InterPro" id="IPR014721">
    <property type="entry name" value="Ribsml_uS5_D2-typ_fold_subgr"/>
</dbReference>
<dbReference type="Pfam" id="PF00521">
    <property type="entry name" value="DNA_topoisoIV"/>
    <property type="match status" value="1"/>
</dbReference>
<dbReference type="GO" id="GO:0000712">
    <property type="term" value="P:resolution of meiotic recombination intermediates"/>
    <property type="evidence" value="ECO:0007669"/>
    <property type="project" value="TreeGrafter"/>
</dbReference>
<dbReference type="GO" id="GO:0046872">
    <property type="term" value="F:metal ion binding"/>
    <property type="evidence" value="ECO:0007669"/>
    <property type="project" value="UniProtKB-KW"/>
</dbReference>
<dbReference type="PROSITE" id="PS52040">
    <property type="entry name" value="TOPO_IIA"/>
    <property type="match status" value="1"/>
</dbReference>
<reference evidence="19" key="1">
    <citation type="submission" date="2014-08" db="EMBL/GenBank/DDBJ databases">
        <authorList>
            <person name="Sharma Rahul"/>
            <person name="Thines Marco"/>
        </authorList>
    </citation>
    <scope>NUCLEOTIDE SEQUENCE</scope>
</reference>
<evidence type="ECO:0000256" key="3">
    <source>
        <dbReference type="ARBA" id="ARBA00001946"/>
    </source>
</evidence>
<dbReference type="GO" id="GO:0003677">
    <property type="term" value="F:DNA binding"/>
    <property type="evidence" value="ECO:0007669"/>
    <property type="project" value="UniProtKB-UniRule"/>
</dbReference>
<comment type="function">
    <text evidence="15">Control of topological states of DNA by transient breakage and subsequent rejoining of DNA strands. Topoisomerase II makes double-strand breaks.</text>
</comment>
<dbReference type="CDD" id="cd16930">
    <property type="entry name" value="HATPase_TopII-like"/>
    <property type="match status" value="1"/>
</dbReference>
<evidence type="ECO:0000256" key="12">
    <source>
        <dbReference type="ARBA" id="ARBA00023125"/>
    </source>
</evidence>
<dbReference type="FunFam" id="3.90.199.10:FF:000002">
    <property type="entry name" value="DNA topoisomerase 2"/>
    <property type="match status" value="1"/>
</dbReference>